<evidence type="ECO:0000259" key="13">
    <source>
        <dbReference type="Pfam" id="PF23233"/>
    </source>
</evidence>
<evidence type="ECO:0000256" key="11">
    <source>
        <dbReference type="SAM" id="MobiDB-lite"/>
    </source>
</evidence>
<keyword evidence="8" id="KW-0539">Nucleus</keyword>
<keyword evidence="4" id="KW-0507">mRNA processing</keyword>
<keyword evidence="10" id="KW-0802">TPR repeat</keyword>
<feature type="region of interest" description="Disordered" evidence="11">
    <location>
        <begin position="653"/>
        <end position="674"/>
    </location>
</feature>
<organism evidence="14 15">
    <name type="scientific">Aureobasidium pullulans</name>
    <name type="common">Black yeast</name>
    <name type="synonym">Pullularia pullulans</name>
    <dbReference type="NCBI Taxonomy" id="5580"/>
    <lineage>
        <taxon>Eukaryota</taxon>
        <taxon>Fungi</taxon>
        <taxon>Dikarya</taxon>
        <taxon>Ascomycota</taxon>
        <taxon>Pezizomycotina</taxon>
        <taxon>Dothideomycetes</taxon>
        <taxon>Dothideomycetidae</taxon>
        <taxon>Dothideales</taxon>
        <taxon>Saccotheciaceae</taxon>
        <taxon>Aureobasidium</taxon>
    </lineage>
</organism>
<keyword evidence="7" id="KW-0508">mRNA splicing</keyword>
<dbReference type="GO" id="GO:0000974">
    <property type="term" value="C:Prp19 complex"/>
    <property type="evidence" value="ECO:0007669"/>
    <property type="project" value="TreeGrafter"/>
</dbReference>
<evidence type="ECO:0000313" key="14">
    <source>
        <dbReference type="EMBL" id="THV64769.1"/>
    </source>
</evidence>
<comment type="subunit">
    <text evidence="3">Associated with the spliceosome.</text>
</comment>
<gene>
    <name evidence="14" type="ORF">D6D28_09646</name>
</gene>
<dbReference type="InterPro" id="IPR003107">
    <property type="entry name" value="HAT"/>
</dbReference>
<comment type="function">
    <text evidence="9">Involved in pre-mRNA splicing and cell cycle progression. Required for the spliceosome assembly and initiation of the DNA replication.</text>
</comment>
<dbReference type="GO" id="GO:0071011">
    <property type="term" value="C:precatalytic spliceosome"/>
    <property type="evidence" value="ECO:0007669"/>
    <property type="project" value="TreeGrafter"/>
</dbReference>
<proteinExistence type="inferred from homology"/>
<dbReference type="SMART" id="SM00386">
    <property type="entry name" value="HAT"/>
    <property type="match status" value="14"/>
</dbReference>
<dbReference type="InterPro" id="IPR019734">
    <property type="entry name" value="TPR_rpt"/>
</dbReference>
<evidence type="ECO:0000256" key="1">
    <source>
        <dbReference type="ARBA" id="ARBA00004123"/>
    </source>
</evidence>
<dbReference type="FunFam" id="1.25.40.10:FF:000306">
    <property type="entry name" value="Cell cycle control protein cwf4"/>
    <property type="match status" value="1"/>
</dbReference>
<feature type="domain" description="Pre-mRNA-splicing factor Syf1/CRNKL1-like C-terminal HAT-repeats" evidence="12">
    <location>
        <begin position="264"/>
        <end position="351"/>
    </location>
</feature>
<keyword evidence="5" id="KW-0747">Spliceosome</keyword>
<evidence type="ECO:0000259" key="12">
    <source>
        <dbReference type="Pfam" id="PF23231"/>
    </source>
</evidence>
<reference evidence="14 15" key="1">
    <citation type="submission" date="2018-10" db="EMBL/GenBank/DDBJ databases">
        <title>Fifty Aureobasidium pullulans genomes reveal a recombining polyextremotolerant generalist.</title>
        <authorList>
            <person name="Gostincar C."/>
            <person name="Turk M."/>
            <person name="Zajc J."/>
            <person name="Gunde-Cimerman N."/>
        </authorList>
    </citation>
    <scope>NUCLEOTIDE SEQUENCE [LARGE SCALE GENOMIC DNA]</scope>
    <source>
        <strain evidence="14 15">EXF-11900</strain>
    </source>
</reference>
<evidence type="ECO:0000256" key="10">
    <source>
        <dbReference type="PROSITE-ProRule" id="PRU00339"/>
    </source>
</evidence>
<comment type="subcellular location">
    <subcellularLocation>
        <location evidence="1">Nucleus</location>
    </subcellularLocation>
</comment>
<dbReference type="GO" id="GO:0071014">
    <property type="term" value="C:post-mRNA release spliceosomal complex"/>
    <property type="evidence" value="ECO:0007669"/>
    <property type="project" value="TreeGrafter"/>
</dbReference>
<dbReference type="FunFam" id="1.25.40.10:FF:000269">
    <property type="entry name" value="Crooked neck pre-mRNA-splicing factor 1"/>
    <property type="match status" value="1"/>
</dbReference>
<name>A0A4S8S3X5_AURPU</name>
<feature type="domain" description="Pre-mRNA-splicing factor Syf1/CRNKL1-like C-terminal HAT-repeats" evidence="12">
    <location>
        <begin position="413"/>
        <end position="568"/>
    </location>
</feature>
<dbReference type="InterPro" id="IPR045075">
    <property type="entry name" value="Syf1-like"/>
</dbReference>
<dbReference type="Gene3D" id="1.25.40.10">
    <property type="entry name" value="Tetratricopeptide repeat domain"/>
    <property type="match status" value="3"/>
</dbReference>
<evidence type="ECO:0000256" key="9">
    <source>
        <dbReference type="ARBA" id="ARBA00037040"/>
    </source>
</evidence>
<dbReference type="Pfam" id="PF23233">
    <property type="entry name" value="HAT_Syf1_CNRKL1_N"/>
    <property type="match status" value="1"/>
</dbReference>
<dbReference type="InterPro" id="IPR055433">
    <property type="entry name" value="HAT_Syf1-like_N"/>
</dbReference>
<protein>
    <submittedName>
        <fullName evidence="14">Pre-mRNA-splicing factor clf1</fullName>
    </submittedName>
</protein>
<dbReference type="Proteomes" id="UP000304951">
    <property type="component" value="Unassembled WGS sequence"/>
</dbReference>
<accession>A0A4S8S3X5</accession>
<keyword evidence="6" id="KW-0677">Repeat</keyword>
<evidence type="ECO:0000256" key="4">
    <source>
        <dbReference type="ARBA" id="ARBA00022664"/>
    </source>
</evidence>
<feature type="region of interest" description="Disordered" evidence="11">
    <location>
        <begin position="593"/>
        <end position="612"/>
    </location>
</feature>
<dbReference type="GO" id="GO:0071007">
    <property type="term" value="C:U2-type catalytic step 2 spliceosome"/>
    <property type="evidence" value="ECO:0007669"/>
    <property type="project" value="TreeGrafter"/>
</dbReference>
<feature type="compositionally biased region" description="Acidic residues" evidence="11">
    <location>
        <begin position="594"/>
        <end position="607"/>
    </location>
</feature>
<feature type="repeat" description="TPR" evidence="10">
    <location>
        <begin position="112"/>
        <end position="145"/>
    </location>
</feature>
<evidence type="ECO:0000256" key="2">
    <source>
        <dbReference type="ARBA" id="ARBA00008644"/>
    </source>
</evidence>
<evidence type="ECO:0000256" key="8">
    <source>
        <dbReference type="ARBA" id="ARBA00023242"/>
    </source>
</evidence>
<dbReference type="InterPro" id="IPR055430">
    <property type="entry name" value="HAT_Syf1_CNRKL1_C"/>
</dbReference>
<dbReference type="EMBL" id="QZAF01000781">
    <property type="protein sequence ID" value="THV64769.1"/>
    <property type="molecule type" value="Genomic_DNA"/>
</dbReference>
<evidence type="ECO:0000256" key="5">
    <source>
        <dbReference type="ARBA" id="ARBA00022728"/>
    </source>
</evidence>
<evidence type="ECO:0000256" key="3">
    <source>
        <dbReference type="ARBA" id="ARBA00011524"/>
    </source>
</evidence>
<dbReference type="SUPFAM" id="SSF48452">
    <property type="entry name" value="TPR-like"/>
    <property type="match status" value="2"/>
</dbReference>
<dbReference type="GO" id="GO:0000245">
    <property type="term" value="P:spliceosomal complex assembly"/>
    <property type="evidence" value="ECO:0007669"/>
    <property type="project" value="TreeGrafter"/>
</dbReference>
<dbReference type="PANTHER" id="PTHR11246">
    <property type="entry name" value="PRE-MRNA SPLICING FACTOR"/>
    <property type="match status" value="1"/>
</dbReference>
<evidence type="ECO:0000313" key="15">
    <source>
        <dbReference type="Proteomes" id="UP000304951"/>
    </source>
</evidence>
<evidence type="ECO:0000256" key="7">
    <source>
        <dbReference type="ARBA" id="ARBA00023187"/>
    </source>
</evidence>
<comment type="similarity">
    <text evidence="2">Belongs to the crooked-neck family.</text>
</comment>
<comment type="caution">
    <text evidence="14">The sequence shown here is derived from an EMBL/GenBank/DDBJ whole genome shotgun (WGS) entry which is preliminary data.</text>
</comment>
<dbReference type="PANTHER" id="PTHR11246:SF3">
    <property type="entry name" value="CROOKED NECK-LIKE PROTEIN 1"/>
    <property type="match status" value="1"/>
</dbReference>
<dbReference type="FunFam" id="1.25.40.10:FF:000048">
    <property type="entry name" value="Cell cycle control protein"/>
    <property type="match status" value="1"/>
</dbReference>
<dbReference type="PROSITE" id="PS50005">
    <property type="entry name" value="TPR"/>
    <property type="match status" value="1"/>
</dbReference>
<evidence type="ECO:0000256" key="6">
    <source>
        <dbReference type="ARBA" id="ARBA00022737"/>
    </source>
</evidence>
<sequence length="715" mass="85906">MQTLVLHLFVNHHRPTCRTFTTDTNQHPRLTSYILSPSAIMESSRGPPRVKNKAAAPIQISAEQLLREAVDRQEPGLQAPTQRFADLEELHEHQGRKRKEFEDYVRRNRLNMGNWMRYAAWELEQKEYRRARSVFERALDVEPTNVPLWLRYIEAEMKTRNINHARNLLDRAVTILPRIDKLWYKYVYMEETLGNIPGTRQVFERWMSWEPSEDAWGAYIKMEKRYGEFDRARSIFERFTIVHPESKNWIKWARFEEESGTSDHVREVFGMAIETMGEDFMDEKLFIAYARYEAKLKEYERARAIYKYALDRMPRSQSAILHKHYTTFEKQYGDQEGVEDVVLSKRRVQYEEQVRENSKNYDAWIDYARLEESLGDAERTRDVYERAIAQVPPTQEKRHWRRYIYIWIFYALWEEMENKDVERARQVYAECQKLIPHKKFTFAKFWLLKAQFEIRQMQLQAARKSLGIAIGMCPKDKLFRGYIDLELKLFEFMRCRTLYEKHIEWNPANCQAWIKFAELERGLEDLERTRAIFELAVDQPSLDMPELLWKAYIDFEEEEGEWDRTRDLYERLLEKTGHVKVWISYAHFEINVPDPDEEEADEDEEEEKPISENAKLRARKIFQRAYEDMKQKDLKEERVALLNAWKSFETTHGSSSDLEKVEKQMPRRVKKRRKLSEDEWEEYMDYVFPADDESAAKMSKLLQMAQAWKKEQASG</sequence>
<dbReference type="AlphaFoldDB" id="A0A4S8S3X5"/>
<dbReference type="InterPro" id="IPR011990">
    <property type="entry name" value="TPR-like_helical_dom_sf"/>
</dbReference>
<dbReference type="Pfam" id="PF23231">
    <property type="entry name" value="HAT_Syf1_CNRKL1_C"/>
    <property type="match status" value="2"/>
</dbReference>
<feature type="domain" description="Pre-mRNA-splicing factor Syf1-like N-terminal HAT-repeats" evidence="13">
    <location>
        <begin position="100"/>
        <end position="245"/>
    </location>
</feature>